<dbReference type="InterPro" id="IPR029044">
    <property type="entry name" value="Nucleotide-diphossugar_trans"/>
</dbReference>
<dbReference type="AlphaFoldDB" id="A0A9W6LQY3"/>
<gene>
    <name evidence="1" type="ORF">LMG27198_08430</name>
</gene>
<comment type="caution">
    <text evidence="1">The sequence shown here is derived from an EMBL/GenBank/DDBJ whole genome shotgun (WGS) entry which is preliminary data.</text>
</comment>
<dbReference type="GO" id="GO:0016740">
    <property type="term" value="F:transferase activity"/>
    <property type="evidence" value="ECO:0007669"/>
    <property type="project" value="UniProtKB-KW"/>
</dbReference>
<dbReference type="RefSeq" id="WP_281800710.1">
    <property type="nucleotide sequence ID" value="NZ_BSEC01000001.1"/>
</dbReference>
<proteinExistence type="predicted"/>
<keyword evidence="1" id="KW-0808">Transferase</keyword>
<dbReference type="CDD" id="cd00761">
    <property type="entry name" value="Glyco_tranf_GTA_type"/>
    <property type="match status" value="1"/>
</dbReference>
<evidence type="ECO:0000313" key="1">
    <source>
        <dbReference type="EMBL" id="GLI91851.1"/>
    </source>
</evidence>
<evidence type="ECO:0000313" key="2">
    <source>
        <dbReference type="Proteomes" id="UP001144323"/>
    </source>
</evidence>
<organism evidence="1 2">
    <name type="scientific">Methylocystis echinoides</name>
    <dbReference type="NCBI Taxonomy" id="29468"/>
    <lineage>
        <taxon>Bacteria</taxon>
        <taxon>Pseudomonadati</taxon>
        <taxon>Pseudomonadota</taxon>
        <taxon>Alphaproteobacteria</taxon>
        <taxon>Hyphomicrobiales</taxon>
        <taxon>Methylocystaceae</taxon>
        <taxon>Methylocystis</taxon>
    </lineage>
</organism>
<protein>
    <submittedName>
        <fullName evidence="1">Glycosyl transferase</fullName>
    </submittedName>
</protein>
<sequence length="286" mass="30438">MKIAVAIATTGRPEVVSESLARLMRQSRRPDSVLIVGAAPSDAPAALQGAQFTLATTRGLAAQRNLALDLIGDSADVVVFIDDDYVAAPGFVTGVEALFAAHADVVAASGALIADGILRGGLSFAQADDLIADYVAPGEASVRASTGTYGCNMAFRRASAPHLRFDENLPLYGWLEDTDFSARYARFGRVVRCDHFAGVHLGVRSGRVSGLRLGYSQIANPLYLLRKGTATPAFALTLAARNLLANAVKSIRPEPDVDRRGRLRGNLLALADLLRGRTDPRRILEL</sequence>
<dbReference type="Proteomes" id="UP001144323">
    <property type="component" value="Unassembled WGS sequence"/>
</dbReference>
<accession>A0A9W6LQY3</accession>
<dbReference type="EMBL" id="BSEC01000001">
    <property type="protein sequence ID" value="GLI91851.1"/>
    <property type="molecule type" value="Genomic_DNA"/>
</dbReference>
<name>A0A9W6LQY3_9HYPH</name>
<dbReference type="Gene3D" id="3.90.550.10">
    <property type="entry name" value="Spore Coat Polysaccharide Biosynthesis Protein SpsA, Chain A"/>
    <property type="match status" value="1"/>
</dbReference>
<dbReference type="SUPFAM" id="SSF53448">
    <property type="entry name" value="Nucleotide-diphospho-sugar transferases"/>
    <property type="match status" value="1"/>
</dbReference>
<keyword evidence="2" id="KW-1185">Reference proteome</keyword>
<reference evidence="1" key="1">
    <citation type="journal article" date="2023" name="Int. J. Syst. Evol. Microbiol.">
        <title>Methylocystis iwaonis sp. nov., a type II methane-oxidizing bacterium from surface soil of a rice paddy field in Japan, and emended description of the genus Methylocystis (ex Whittenbury et al. 1970) Bowman et al. 1993.</title>
        <authorList>
            <person name="Kaise H."/>
            <person name="Sawadogo J.B."/>
            <person name="Alam M.S."/>
            <person name="Ueno C."/>
            <person name="Dianou D."/>
            <person name="Shinjo R."/>
            <person name="Asakawa S."/>
        </authorList>
    </citation>
    <scope>NUCLEOTIDE SEQUENCE</scope>
    <source>
        <strain evidence="1">LMG27198</strain>
    </source>
</reference>